<gene>
    <name evidence="1" type="ORF">MMAB1_2875</name>
</gene>
<evidence type="ECO:0000313" key="2">
    <source>
        <dbReference type="Proteomes" id="UP000069850"/>
    </source>
</evidence>
<accession>A0A0X3BPY2</accession>
<proteinExistence type="predicted"/>
<protein>
    <submittedName>
        <fullName evidence="1">Uncharacterized protein</fullName>
    </submittedName>
</protein>
<name>A0A0X3BPY2_9EURY</name>
<dbReference type="KEGG" id="mema:MMAB1_2875"/>
<dbReference type="EMBL" id="LT158599">
    <property type="protein sequence ID" value="CVK34088.1"/>
    <property type="molecule type" value="Genomic_DNA"/>
</dbReference>
<evidence type="ECO:0000313" key="1">
    <source>
        <dbReference type="EMBL" id="CVK34088.1"/>
    </source>
</evidence>
<reference evidence="1 2" key="1">
    <citation type="submission" date="2016-01" db="EMBL/GenBank/DDBJ databases">
        <authorList>
            <person name="Manzoor S."/>
        </authorList>
    </citation>
    <scope>NUCLEOTIDE SEQUENCE [LARGE SCALE GENOMIC DNA]</scope>
    <source>
        <strain evidence="1">Methanoculleus sp MAB1</strain>
    </source>
</reference>
<sequence length="125" mass="13452">MALHPLGVHMNLPTPPGFGPGYAAQRYSHTPMTRLPPGIAMYCSRRRGWGLGYPPRSSVLGLVEKNLIPSISVPHLTFSGKPSLEPLPIHGFPLAIATDRAGWGLRGGTYGYSPAGRGDPLPQWQ</sequence>
<organism evidence="1 2">
    <name type="scientific">Methanoculleus bourgensis</name>
    <dbReference type="NCBI Taxonomy" id="83986"/>
    <lineage>
        <taxon>Archaea</taxon>
        <taxon>Methanobacteriati</taxon>
        <taxon>Methanobacteriota</taxon>
        <taxon>Stenosarchaea group</taxon>
        <taxon>Methanomicrobia</taxon>
        <taxon>Methanomicrobiales</taxon>
        <taxon>Methanomicrobiaceae</taxon>
        <taxon>Methanoculleus</taxon>
    </lineage>
</organism>
<dbReference type="Proteomes" id="UP000069850">
    <property type="component" value="Chromosome 1"/>
</dbReference>
<dbReference type="AlphaFoldDB" id="A0A0X3BPY2"/>